<accession>A0A8D9S7I5</accession>
<name>A0A8D9S7I5_LIMRT</name>
<evidence type="ECO:0000313" key="1">
    <source>
        <dbReference type="EMBL" id="EEI66634.1"/>
    </source>
</evidence>
<sequence length="185" mass="21661">MWDIRLWLCDGGTQPMNHFSKKVEVDGYKFDSEKEANFYLRFVKTCGKRYEVHKSFELISKFPVGGYKQRSITYAPDFVVYGADGSIEHVYDVKSGINQRAVDTAAKIRFKLFSLKTGLPVEVVVPRKNDFKMKLYGFTTNRIQDPHGRYDRHGNMKQKKNGEPMYDYYDVHKSVNYDIRDTIGW</sequence>
<proteinExistence type="predicted"/>
<organism evidence="1 2">
    <name type="scientific">Limosilactobacillus reuteri CF48-3A</name>
    <dbReference type="NCBI Taxonomy" id="525341"/>
    <lineage>
        <taxon>Bacteria</taxon>
        <taxon>Bacillati</taxon>
        <taxon>Bacillota</taxon>
        <taxon>Bacilli</taxon>
        <taxon>Lactobacillales</taxon>
        <taxon>Lactobacillaceae</taxon>
        <taxon>Limosilactobacillus</taxon>
    </lineage>
</organism>
<comment type="caution">
    <text evidence="1">The sequence shown here is derived from an EMBL/GenBank/DDBJ whole genome shotgun (WGS) entry which is preliminary data.</text>
</comment>
<evidence type="ECO:0008006" key="3">
    <source>
        <dbReference type="Google" id="ProtNLM"/>
    </source>
</evidence>
<gene>
    <name evidence="1" type="ORF">HMPREF0534_0061</name>
</gene>
<dbReference type="Pfam" id="PF06356">
    <property type="entry name" value="DUF1064"/>
    <property type="match status" value="1"/>
</dbReference>
<dbReference type="AlphaFoldDB" id="A0A8D9S7I5"/>
<protein>
    <recommendedName>
        <fullName evidence="3">DUF1064 domain-containing protein</fullName>
    </recommendedName>
</protein>
<reference evidence="1 2" key="1">
    <citation type="submission" date="2009-01" db="EMBL/GenBank/DDBJ databases">
        <authorList>
            <person name="Qin X."/>
            <person name="Bachman B."/>
            <person name="Battles P."/>
            <person name="Bell A."/>
            <person name="Bess C."/>
            <person name="Bickham C."/>
            <person name="Chaboub L."/>
            <person name="Chen D."/>
            <person name="Coyle M."/>
            <person name="Deiros D.R."/>
            <person name="Dinh H."/>
            <person name="Forbes L."/>
            <person name="Fowler G."/>
            <person name="Francisco L."/>
            <person name="Fu Q."/>
            <person name="Gubbala S."/>
            <person name="Hale W."/>
            <person name="Han Y."/>
            <person name="Hemphill L."/>
            <person name="Highlander S.K."/>
            <person name="Hirani K."/>
            <person name="Hogues M."/>
            <person name="Jackson L."/>
            <person name="Jakkamsetti A."/>
            <person name="Javaid M."/>
            <person name="Jiang H."/>
            <person name="Korchina V."/>
            <person name="Kovar C."/>
            <person name="Lara F."/>
            <person name="Lee S."/>
            <person name="Mata R."/>
            <person name="Mathew T."/>
            <person name="Moen C."/>
            <person name="Morales K."/>
            <person name="Munidasa M."/>
            <person name="Nazareth L."/>
            <person name="Ngo R."/>
            <person name="Nguyen L."/>
            <person name="Okwuonu G."/>
            <person name="Ongeri F."/>
            <person name="Patil S."/>
            <person name="Petrosino J."/>
            <person name="Pham C."/>
            <person name="Pham P."/>
            <person name="Pu L.-L."/>
            <person name="Puazo M."/>
            <person name="Raj R."/>
            <person name="Reid J."/>
            <person name="Rouhana J."/>
            <person name="Saada N."/>
            <person name="Shang Y."/>
            <person name="Simmons D."/>
            <person name="Thornton R."/>
            <person name="Warren J."/>
            <person name="Weissenberger G."/>
            <person name="Zhang J."/>
            <person name="Zhang L."/>
            <person name="Zhou C."/>
            <person name="Zhu D."/>
            <person name="Muzny D."/>
            <person name="Worley K."/>
            <person name="Gibbs R."/>
        </authorList>
    </citation>
    <scope>NUCLEOTIDE SEQUENCE [LARGE SCALE GENOMIC DNA]</scope>
    <source>
        <strain evidence="1 2">CF48-3A</strain>
    </source>
</reference>
<dbReference type="Proteomes" id="UP000003419">
    <property type="component" value="Unassembled WGS sequence"/>
</dbReference>
<dbReference type="EMBL" id="ACHG01000006">
    <property type="protein sequence ID" value="EEI66634.1"/>
    <property type="molecule type" value="Genomic_DNA"/>
</dbReference>
<dbReference type="InterPro" id="IPR009414">
    <property type="entry name" value="DUF1064"/>
</dbReference>
<evidence type="ECO:0000313" key="2">
    <source>
        <dbReference type="Proteomes" id="UP000003419"/>
    </source>
</evidence>